<accession>A0A7W8M6Z0</accession>
<protein>
    <recommendedName>
        <fullName evidence="3">Carboxylic ester hydrolase</fullName>
        <ecNumber evidence="3">3.1.1.-</ecNumber>
    </recommendedName>
</protein>
<dbReference type="InterPro" id="IPR002018">
    <property type="entry name" value="CarbesteraseB"/>
</dbReference>
<reference evidence="5 6" key="1">
    <citation type="submission" date="2020-08" db="EMBL/GenBank/DDBJ databases">
        <title>Genomic Encyclopedia of Type Strains, Phase IV (KMG-IV): sequencing the most valuable type-strain genomes for metagenomic binning, comparative biology and taxonomic classification.</title>
        <authorList>
            <person name="Goeker M."/>
        </authorList>
    </citation>
    <scope>NUCLEOTIDE SEQUENCE [LARGE SCALE GENOMIC DNA]</scope>
    <source>
        <strain evidence="5 6">DSM 106146</strain>
    </source>
</reference>
<sequence>MAAEIIKTNSGPVQGVEEGACVVYKGIPYAKPPVGGLRWKAPEKAEPWTEVLKADHFGNQSAQRDWSNAPETPMTREFHQDPVSNNPASENGLFLNIWTPKEKSETLMPVAFYIHGGAFMGGCGHEITFRTEAYAKKGVILVTINYRLGIYGFLAHPWLEKEDSRACGNYGILDQITALEWVRENIRFFGGDPDNITIFGQSAGCMSVQAILSIPSQKGRFSKAILQSGASYPALLGKLIPMDEALKRGGYAVEAAGVHSLEEFRAISETEMCQIQEKVYARVGAMGGGLAFSPVENHVLFPGSEDQLVEEGRIADVPMIIGTTKNDMTVTLDEVLARDSRFQAGCRRWALKMEENHHSPCYVYYFTRDLPGDNAQAFHSSELWYMFGTLGKCWRPMTEADYQLSETMVSYWTNFMKSGKPNGTGLPQWPSYTREHPCEMILDVKCQAVFKPVDMDKKE</sequence>
<dbReference type="GO" id="GO:0016787">
    <property type="term" value="F:hydrolase activity"/>
    <property type="evidence" value="ECO:0007669"/>
    <property type="project" value="UniProtKB-KW"/>
</dbReference>
<keyword evidence="6" id="KW-1185">Reference proteome</keyword>
<dbReference type="SUPFAM" id="SSF53474">
    <property type="entry name" value="alpha/beta-Hydrolases"/>
    <property type="match status" value="1"/>
</dbReference>
<comment type="similarity">
    <text evidence="1 3">Belongs to the type-B carboxylesterase/lipase family.</text>
</comment>
<name>A0A7W8M6Z0_9FIRM</name>
<dbReference type="EC" id="3.1.1.-" evidence="3"/>
<proteinExistence type="inferred from homology"/>
<dbReference type="PROSITE" id="PS00122">
    <property type="entry name" value="CARBOXYLESTERASE_B_1"/>
    <property type="match status" value="1"/>
</dbReference>
<organism evidence="5 6">
    <name type="scientific">Catenibacillus scindens</name>
    <dbReference type="NCBI Taxonomy" id="673271"/>
    <lineage>
        <taxon>Bacteria</taxon>
        <taxon>Bacillati</taxon>
        <taxon>Bacillota</taxon>
        <taxon>Clostridia</taxon>
        <taxon>Lachnospirales</taxon>
        <taxon>Lachnospiraceae</taxon>
        <taxon>Catenibacillus</taxon>
    </lineage>
</organism>
<evidence type="ECO:0000259" key="4">
    <source>
        <dbReference type="Pfam" id="PF00135"/>
    </source>
</evidence>
<evidence type="ECO:0000256" key="1">
    <source>
        <dbReference type="ARBA" id="ARBA00005964"/>
    </source>
</evidence>
<dbReference type="EMBL" id="JACHFW010000019">
    <property type="protein sequence ID" value="MBB5266092.1"/>
    <property type="molecule type" value="Genomic_DNA"/>
</dbReference>
<evidence type="ECO:0000313" key="5">
    <source>
        <dbReference type="EMBL" id="MBB5266092.1"/>
    </source>
</evidence>
<dbReference type="InterPro" id="IPR029058">
    <property type="entry name" value="AB_hydrolase_fold"/>
</dbReference>
<dbReference type="InterPro" id="IPR019826">
    <property type="entry name" value="Carboxylesterase_B_AS"/>
</dbReference>
<feature type="domain" description="Carboxylesterase type B" evidence="4">
    <location>
        <begin position="4"/>
        <end position="338"/>
    </location>
</feature>
<evidence type="ECO:0000256" key="3">
    <source>
        <dbReference type="RuleBase" id="RU361235"/>
    </source>
</evidence>
<dbReference type="InterPro" id="IPR050309">
    <property type="entry name" value="Type-B_Carboxylest/Lipase"/>
</dbReference>
<dbReference type="Pfam" id="PF00135">
    <property type="entry name" value="COesterase"/>
    <property type="match status" value="1"/>
</dbReference>
<keyword evidence="2 3" id="KW-0378">Hydrolase</keyword>
<dbReference type="AlphaFoldDB" id="A0A7W8M6Z0"/>
<dbReference type="Proteomes" id="UP000543642">
    <property type="component" value="Unassembled WGS sequence"/>
</dbReference>
<dbReference type="Gene3D" id="3.40.50.1820">
    <property type="entry name" value="alpha/beta hydrolase"/>
    <property type="match status" value="2"/>
</dbReference>
<evidence type="ECO:0000313" key="6">
    <source>
        <dbReference type="Proteomes" id="UP000543642"/>
    </source>
</evidence>
<dbReference type="RefSeq" id="WP_183776359.1">
    <property type="nucleotide sequence ID" value="NZ_JACHFW010000019.1"/>
</dbReference>
<gene>
    <name evidence="5" type="ORF">HNP82_003248</name>
</gene>
<comment type="caution">
    <text evidence="5">The sequence shown here is derived from an EMBL/GenBank/DDBJ whole genome shotgun (WGS) entry which is preliminary data.</text>
</comment>
<evidence type="ECO:0000256" key="2">
    <source>
        <dbReference type="ARBA" id="ARBA00022801"/>
    </source>
</evidence>
<dbReference type="PANTHER" id="PTHR11559">
    <property type="entry name" value="CARBOXYLESTERASE"/>
    <property type="match status" value="1"/>
</dbReference>